<evidence type="ECO:0000313" key="4">
    <source>
        <dbReference type="WBParaSite" id="SCUD_0002138501-mRNA-1"/>
    </source>
</evidence>
<dbReference type="PANTHER" id="PTHR23025">
    <property type="entry name" value="TRIACYLGLYCEROL LIPASE"/>
    <property type="match status" value="1"/>
</dbReference>
<reference evidence="2 3" key="2">
    <citation type="submission" date="2018-11" db="EMBL/GenBank/DDBJ databases">
        <authorList>
            <consortium name="Pathogen Informatics"/>
        </authorList>
    </citation>
    <scope>NUCLEOTIDE SEQUENCE [LARGE SCALE GENOMIC DNA]</scope>
    <source>
        <strain evidence="2">Dakar</strain>
        <strain evidence="3">Dakar, Senegal</strain>
    </source>
</reference>
<dbReference type="InterPro" id="IPR010468">
    <property type="entry name" value="HSL_N"/>
</dbReference>
<dbReference type="Proteomes" id="UP000279833">
    <property type="component" value="Unassembled WGS sequence"/>
</dbReference>
<evidence type="ECO:0000259" key="1">
    <source>
        <dbReference type="Pfam" id="PF06350"/>
    </source>
</evidence>
<dbReference type="GO" id="GO:0004806">
    <property type="term" value="F:triacylglycerol lipase activity"/>
    <property type="evidence" value="ECO:0007669"/>
    <property type="project" value="TreeGrafter"/>
</dbReference>
<feature type="domain" description="Hormone-sensitive lipase N-terminal" evidence="1">
    <location>
        <begin position="3"/>
        <end position="114"/>
    </location>
</feature>
<dbReference type="GO" id="GO:0005829">
    <property type="term" value="C:cytosol"/>
    <property type="evidence" value="ECO:0007669"/>
    <property type="project" value="TreeGrafter"/>
</dbReference>
<evidence type="ECO:0000313" key="3">
    <source>
        <dbReference type="Proteomes" id="UP000279833"/>
    </source>
</evidence>
<dbReference type="AlphaFoldDB" id="A0A183L231"/>
<organism evidence="4">
    <name type="scientific">Schistosoma curassoni</name>
    <dbReference type="NCBI Taxonomy" id="6186"/>
    <lineage>
        <taxon>Eukaryota</taxon>
        <taxon>Metazoa</taxon>
        <taxon>Spiralia</taxon>
        <taxon>Lophotrochozoa</taxon>
        <taxon>Platyhelminthes</taxon>
        <taxon>Trematoda</taxon>
        <taxon>Digenea</taxon>
        <taxon>Strigeidida</taxon>
        <taxon>Schistosomatoidea</taxon>
        <taxon>Schistosomatidae</taxon>
        <taxon>Schistosoma</taxon>
    </lineage>
</organism>
<accession>A0A183L231</accession>
<dbReference type="WBParaSite" id="SCUD_0002138501-mRNA-1">
    <property type="protein sequence ID" value="SCUD_0002138501-mRNA-1"/>
    <property type="gene ID" value="SCUD_0002138501"/>
</dbReference>
<dbReference type="Pfam" id="PF06350">
    <property type="entry name" value="HSL_N"/>
    <property type="match status" value="1"/>
</dbReference>
<name>A0A183L231_9TREM</name>
<dbReference type="EMBL" id="UZAK01046427">
    <property type="protein sequence ID" value="VDP75282.1"/>
    <property type="molecule type" value="Genomic_DNA"/>
</dbReference>
<gene>
    <name evidence="2" type="ORF">SCUD_LOCUS21382</name>
</gene>
<dbReference type="GO" id="GO:0019433">
    <property type="term" value="P:triglyceride catabolic process"/>
    <property type="evidence" value="ECO:0007669"/>
    <property type="project" value="TreeGrafter"/>
</dbReference>
<dbReference type="PANTHER" id="PTHR23025:SF3">
    <property type="entry name" value="HORMONE-SENSITIVE LIPASE"/>
    <property type="match status" value="1"/>
</dbReference>
<dbReference type="GO" id="GO:0004771">
    <property type="term" value="F:sterol ester esterase activity"/>
    <property type="evidence" value="ECO:0007669"/>
    <property type="project" value="TreeGrafter"/>
</dbReference>
<dbReference type="STRING" id="6186.A0A183L231"/>
<protein>
    <submittedName>
        <fullName evidence="4">HSL_N domain-containing protein</fullName>
    </submittedName>
</protein>
<dbReference type="GO" id="GO:0008203">
    <property type="term" value="P:cholesterol metabolic process"/>
    <property type="evidence" value="ECO:0007669"/>
    <property type="project" value="InterPro"/>
</dbReference>
<proteinExistence type="predicted"/>
<sequence length="223" mass="24932">MLAKLTRNSSVQFCKAFWNLAELRVVSEAPNDPGVSPCTPLVWNQGYSTPLDVPSIPSDPAKALDTRFSSSHFGKQHHRCEKELKFIVIEPPKSHFGTAPLGMRILCRHLRSGLEWTRTSESPKFFESPNCINQSNHHLSRNSVSPLLSYNSRFFPSNDSSSVVLSSSNDRRYSYESFKFSSTSTDNNTNKSPYVLFYVHGGGFIALTSQSQDVSCICILTIT</sequence>
<reference evidence="4" key="1">
    <citation type="submission" date="2016-06" db="UniProtKB">
        <authorList>
            <consortium name="WormBaseParasite"/>
        </authorList>
    </citation>
    <scope>IDENTIFICATION</scope>
</reference>
<keyword evidence="3" id="KW-1185">Reference proteome</keyword>
<evidence type="ECO:0000313" key="2">
    <source>
        <dbReference type="EMBL" id="VDP75282.1"/>
    </source>
</evidence>